<dbReference type="RefSeq" id="WP_212642252.1">
    <property type="nucleotide sequence ID" value="NZ_CP074132.1"/>
</dbReference>
<feature type="compositionally biased region" description="Gly residues" evidence="1">
    <location>
        <begin position="9"/>
        <end position="25"/>
    </location>
</feature>
<accession>A0ABX8C4T4</accession>
<dbReference type="SUPFAM" id="SSF52540">
    <property type="entry name" value="P-loop containing nucleoside triphosphate hydrolases"/>
    <property type="match status" value="1"/>
</dbReference>
<keyword evidence="3" id="KW-1185">Reference proteome</keyword>
<name>A0ABX8C4T4_9ACTN</name>
<proteinExistence type="predicted"/>
<dbReference type="Proteomes" id="UP000678016">
    <property type="component" value="Chromosome"/>
</dbReference>
<dbReference type="InterPro" id="IPR027417">
    <property type="entry name" value="P-loop_NTPase"/>
</dbReference>
<protein>
    <recommendedName>
        <fullName evidence="4">UDP-N-acetylglucosamine kinase</fullName>
    </recommendedName>
</protein>
<feature type="region of interest" description="Disordered" evidence="1">
    <location>
        <begin position="1"/>
        <end position="30"/>
    </location>
</feature>
<dbReference type="EMBL" id="CP074132">
    <property type="protein sequence ID" value="QUX29387.1"/>
    <property type="molecule type" value="Genomic_DNA"/>
</dbReference>
<dbReference type="Gene3D" id="3.40.50.300">
    <property type="entry name" value="P-loop containing nucleotide triphosphate hydrolases"/>
    <property type="match status" value="1"/>
</dbReference>
<organism evidence="2 3">
    <name type="scientific">Nocardiopsis akebiae</name>
    <dbReference type="NCBI Taxonomy" id="2831968"/>
    <lineage>
        <taxon>Bacteria</taxon>
        <taxon>Bacillati</taxon>
        <taxon>Actinomycetota</taxon>
        <taxon>Actinomycetes</taxon>
        <taxon>Streptosporangiales</taxon>
        <taxon>Nocardiopsidaceae</taxon>
        <taxon>Nocardiopsis</taxon>
    </lineage>
</organism>
<sequence length="198" mass="20650">MDDHEAHDGGGSAPGNGTGDGGTGTGRQRLLLIGGGSGTGKTTVGWEVSVILQRHGIAHCVLEGDYMDQVHPAPPGDPHRGGITERNVAAVWANYAALGHRRLVYTNTVSVLEEDMLRRAMGGGDIVVTRILLTAGEATVRARLAVRETGSQLLPHVERGLRAAARLDAEAPAGTVRVATDGRTVEEVAARVVAAADW</sequence>
<evidence type="ECO:0000313" key="2">
    <source>
        <dbReference type="EMBL" id="QUX29387.1"/>
    </source>
</evidence>
<reference evidence="3" key="1">
    <citation type="submission" date="2021-05" db="EMBL/GenBank/DDBJ databases">
        <title>Direct Submission.</title>
        <authorList>
            <person name="Li K."/>
            <person name="Gao J."/>
        </authorList>
    </citation>
    <scope>NUCLEOTIDE SEQUENCE [LARGE SCALE GENOMIC DNA]</scope>
    <source>
        <strain evidence="3">HDS12</strain>
    </source>
</reference>
<evidence type="ECO:0000313" key="3">
    <source>
        <dbReference type="Proteomes" id="UP000678016"/>
    </source>
</evidence>
<gene>
    <name evidence="2" type="ORF">KGD83_01955</name>
</gene>
<evidence type="ECO:0000256" key="1">
    <source>
        <dbReference type="SAM" id="MobiDB-lite"/>
    </source>
</evidence>
<evidence type="ECO:0008006" key="4">
    <source>
        <dbReference type="Google" id="ProtNLM"/>
    </source>
</evidence>